<dbReference type="GO" id="GO:0035556">
    <property type="term" value="P:intracellular signal transduction"/>
    <property type="evidence" value="ECO:0007669"/>
    <property type="project" value="InterPro"/>
</dbReference>
<dbReference type="CDD" id="cd06355">
    <property type="entry name" value="PBP1_FmdD-like"/>
    <property type="match status" value="1"/>
</dbReference>
<keyword evidence="5" id="KW-0812">Transmembrane</keyword>
<evidence type="ECO:0000256" key="11">
    <source>
        <dbReference type="ARBA" id="ARBA00022998"/>
    </source>
</evidence>
<dbReference type="GO" id="GO:0046872">
    <property type="term" value="F:metal ion binding"/>
    <property type="evidence" value="ECO:0007669"/>
    <property type="project" value="UniProtKB-KW"/>
</dbReference>
<keyword evidence="6" id="KW-0479">Metal-binding</keyword>
<keyword evidence="8" id="KW-0067">ATP-binding</keyword>
<dbReference type="Pfam" id="PF13426">
    <property type="entry name" value="PAS_9"/>
    <property type="match status" value="4"/>
</dbReference>
<evidence type="ECO:0000256" key="10">
    <source>
        <dbReference type="ARBA" id="ARBA00022989"/>
    </source>
</evidence>
<dbReference type="Proteomes" id="UP001153719">
    <property type="component" value="Chromosome"/>
</dbReference>
<evidence type="ECO:0000256" key="1">
    <source>
        <dbReference type="ARBA" id="ARBA00001593"/>
    </source>
</evidence>
<dbReference type="CDD" id="cd07302">
    <property type="entry name" value="CHD"/>
    <property type="match status" value="1"/>
</dbReference>
<dbReference type="SMART" id="SM00091">
    <property type="entry name" value="PAS"/>
    <property type="match status" value="6"/>
</dbReference>
<evidence type="ECO:0000256" key="17">
    <source>
        <dbReference type="RuleBase" id="RU000405"/>
    </source>
</evidence>
<dbReference type="InterPro" id="IPR000014">
    <property type="entry name" value="PAS"/>
</dbReference>
<evidence type="ECO:0000256" key="18">
    <source>
        <dbReference type="SAM" id="Coils"/>
    </source>
</evidence>
<dbReference type="SMART" id="SM00044">
    <property type="entry name" value="CYCc"/>
    <property type="match status" value="1"/>
</dbReference>
<feature type="domain" description="Guanylate cyclase" evidence="21">
    <location>
        <begin position="1273"/>
        <end position="1400"/>
    </location>
</feature>
<evidence type="ECO:0000256" key="7">
    <source>
        <dbReference type="ARBA" id="ARBA00022741"/>
    </source>
</evidence>
<dbReference type="PANTHER" id="PTHR47628:SF1">
    <property type="entry name" value="ALIPHATIC AMIDASE EXPRESSION-REGULATING PROTEIN"/>
    <property type="match status" value="1"/>
</dbReference>
<keyword evidence="9" id="KW-0460">Magnesium</keyword>
<comment type="similarity">
    <text evidence="17">Belongs to the adenylyl cyclase class-4/guanylyl cyclase family.</text>
</comment>
<dbReference type="InterPro" id="IPR028082">
    <property type="entry name" value="Peripla_BP_I"/>
</dbReference>
<dbReference type="Gene3D" id="3.30.70.1230">
    <property type="entry name" value="Nucleotide cyclase"/>
    <property type="match status" value="1"/>
</dbReference>
<evidence type="ECO:0000256" key="8">
    <source>
        <dbReference type="ARBA" id="ARBA00022840"/>
    </source>
</evidence>
<evidence type="ECO:0000259" key="20">
    <source>
        <dbReference type="PROSITE" id="PS50113"/>
    </source>
</evidence>
<dbReference type="Pfam" id="PF13433">
    <property type="entry name" value="Peripla_BP_5"/>
    <property type="match status" value="1"/>
</dbReference>
<keyword evidence="11" id="KW-0115">cAMP biosynthesis</keyword>
<evidence type="ECO:0000256" key="9">
    <source>
        <dbReference type="ARBA" id="ARBA00022842"/>
    </source>
</evidence>
<comment type="subcellular location">
    <subcellularLocation>
        <location evidence="2">Membrane</location>
        <topology evidence="2">Single-pass type I membrane protein</topology>
    </subcellularLocation>
</comment>
<dbReference type="SUPFAM" id="SSF55073">
    <property type="entry name" value="Nucleotide cyclase"/>
    <property type="match status" value="1"/>
</dbReference>
<gene>
    <name evidence="22" type="primary">cya</name>
    <name evidence="22" type="ORF">NO713_01741</name>
</gene>
<evidence type="ECO:0000256" key="12">
    <source>
        <dbReference type="ARBA" id="ARBA00023136"/>
    </source>
</evidence>
<proteinExistence type="inferred from homology"/>
<comment type="catalytic activity">
    <reaction evidence="1">
        <text>ATP = 3',5'-cyclic AMP + diphosphate</text>
        <dbReference type="Rhea" id="RHEA:15389"/>
        <dbReference type="ChEBI" id="CHEBI:30616"/>
        <dbReference type="ChEBI" id="CHEBI:33019"/>
        <dbReference type="ChEBI" id="CHEBI:58165"/>
        <dbReference type="EC" id="4.6.1.1"/>
    </reaction>
</comment>
<dbReference type="GO" id="GO:0004016">
    <property type="term" value="F:adenylate cyclase activity"/>
    <property type="evidence" value="ECO:0007669"/>
    <property type="project" value="UniProtKB-EC"/>
</dbReference>
<keyword evidence="18" id="KW-0175">Coiled coil</keyword>
<dbReference type="PROSITE" id="PS50113">
    <property type="entry name" value="PAC"/>
    <property type="match status" value="1"/>
</dbReference>
<dbReference type="Pfam" id="PF00211">
    <property type="entry name" value="Guanylate_cyc"/>
    <property type="match status" value="1"/>
</dbReference>
<evidence type="ECO:0000256" key="15">
    <source>
        <dbReference type="ARBA" id="ARBA00032637"/>
    </source>
</evidence>
<dbReference type="GO" id="GO:0005886">
    <property type="term" value="C:plasma membrane"/>
    <property type="evidence" value="ECO:0007669"/>
    <property type="project" value="UniProtKB-ARBA"/>
</dbReference>
<dbReference type="Gene3D" id="3.40.50.2300">
    <property type="match status" value="2"/>
</dbReference>
<feature type="coiled-coil region" evidence="18">
    <location>
        <begin position="386"/>
        <end position="441"/>
    </location>
</feature>
<dbReference type="InterPro" id="IPR029787">
    <property type="entry name" value="Nucleotide_cyclase"/>
</dbReference>
<dbReference type="PANTHER" id="PTHR47628">
    <property type="match status" value="1"/>
</dbReference>
<keyword evidence="7" id="KW-0547">Nucleotide-binding</keyword>
<dbReference type="GO" id="GO:0005524">
    <property type="term" value="F:ATP binding"/>
    <property type="evidence" value="ECO:0007669"/>
    <property type="project" value="UniProtKB-KW"/>
</dbReference>
<dbReference type="CDD" id="cd00130">
    <property type="entry name" value="PAS"/>
    <property type="match status" value="2"/>
</dbReference>
<dbReference type="PROSITE" id="PS50125">
    <property type="entry name" value="GUANYLATE_CYCLASE_2"/>
    <property type="match status" value="1"/>
</dbReference>
<evidence type="ECO:0000256" key="13">
    <source>
        <dbReference type="ARBA" id="ARBA00023239"/>
    </source>
</evidence>
<keyword evidence="23" id="KW-1185">Reference proteome</keyword>
<feature type="coiled-coil region" evidence="18">
    <location>
        <begin position="1050"/>
        <end position="1084"/>
    </location>
</feature>
<dbReference type="PROSITE" id="PS00452">
    <property type="entry name" value="GUANYLATE_CYCLASE_1"/>
    <property type="match status" value="1"/>
</dbReference>
<dbReference type="InterPro" id="IPR017777">
    <property type="entry name" value="ABC_urea-bd_UrtA"/>
</dbReference>
<protein>
    <recommendedName>
        <fullName evidence="4">Adenylate cyclase</fullName>
        <ecNumber evidence="3">4.6.1.1</ecNumber>
    </recommendedName>
    <alternativeName>
        <fullName evidence="14">ATP pyrophosphate-lyase</fullName>
    </alternativeName>
    <alternativeName>
        <fullName evidence="15">Adenylyl cyclase</fullName>
    </alternativeName>
</protein>
<dbReference type="Pfam" id="PF08448">
    <property type="entry name" value="PAS_4"/>
    <property type="match status" value="1"/>
</dbReference>
<evidence type="ECO:0000256" key="6">
    <source>
        <dbReference type="ARBA" id="ARBA00022723"/>
    </source>
</evidence>
<dbReference type="InterPro" id="IPR013656">
    <property type="entry name" value="PAS_4"/>
</dbReference>
<keyword evidence="12" id="KW-0472">Membrane</keyword>
<dbReference type="GO" id="GO:0006171">
    <property type="term" value="P:cAMP biosynthetic process"/>
    <property type="evidence" value="ECO:0007669"/>
    <property type="project" value="UniProtKB-KW"/>
</dbReference>
<name>A0A9W4CI62_9CYAN</name>
<dbReference type="RefSeq" id="WP_254173547.1">
    <property type="nucleotide sequence ID" value="NZ_LR882967.1"/>
</dbReference>
<organism evidence="22 23">
    <name type="scientific">Planktothrix pseudagardhii</name>
    <dbReference type="NCBI Taxonomy" id="132604"/>
    <lineage>
        <taxon>Bacteria</taxon>
        <taxon>Bacillati</taxon>
        <taxon>Cyanobacteriota</taxon>
        <taxon>Cyanophyceae</taxon>
        <taxon>Oscillatoriophycideae</taxon>
        <taxon>Oscillatoriales</taxon>
        <taxon>Microcoleaceae</taxon>
        <taxon>Planktothrix</taxon>
    </lineage>
</organism>
<dbReference type="EMBL" id="LR882967">
    <property type="protein sequence ID" value="CAD5938167.1"/>
    <property type="molecule type" value="Genomic_DNA"/>
</dbReference>
<evidence type="ECO:0000313" key="23">
    <source>
        <dbReference type="Proteomes" id="UP001153719"/>
    </source>
</evidence>
<evidence type="ECO:0000259" key="19">
    <source>
        <dbReference type="PROSITE" id="PS50112"/>
    </source>
</evidence>
<dbReference type="FunFam" id="3.30.70.1230:FF:000033">
    <property type="entry name" value="Adenylate cyclase"/>
    <property type="match status" value="1"/>
</dbReference>
<dbReference type="KEGG" id="ppsu:NO713_01741"/>
<dbReference type="NCBIfam" id="TIGR00229">
    <property type="entry name" value="sensory_box"/>
    <property type="match status" value="1"/>
</dbReference>
<dbReference type="SUPFAM" id="SSF55785">
    <property type="entry name" value="PYP-like sensor domain (PAS domain)"/>
    <property type="match status" value="6"/>
</dbReference>
<evidence type="ECO:0000259" key="21">
    <source>
        <dbReference type="PROSITE" id="PS50125"/>
    </source>
</evidence>
<accession>A0A9W4CI62</accession>
<evidence type="ECO:0000256" key="5">
    <source>
        <dbReference type="ARBA" id="ARBA00022692"/>
    </source>
</evidence>
<dbReference type="InterPro" id="IPR001054">
    <property type="entry name" value="A/G_cyclase"/>
</dbReference>
<dbReference type="InterPro" id="IPR000700">
    <property type="entry name" value="PAS-assoc_C"/>
</dbReference>
<reference evidence="22" key="1">
    <citation type="submission" date="2020-09" db="EMBL/GenBank/DDBJ databases">
        <authorList>
            <person name="Blom J."/>
        </authorList>
    </citation>
    <scope>NUCLEOTIDE SEQUENCE</scope>
    <source>
        <strain evidence="22">No.713</strain>
    </source>
</reference>
<dbReference type="Gene3D" id="3.30.450.20">
    <property type="entry name" value="PAS domain"/>
    <property type="match status" value="6"/>
</dbReference>
<dbReference type="InterPro" id="IPR035965">
    <property type="entry name" value="PAS-like_dom_sf"/>
</dbReference>
<dbReference type="SUPFAM" id="SSF53822">
    <property type="entry name" value="Periplasmic binding protein-like I"/>
    <property type="match status" value="1"/>
</dbReference>
<evidence type="ECO:0000256" key="4">
    <source>
        <dbReference type="ARBA" id="ARBA00021420"/>
    </source>
</evidence>
<evidence type="ECO:0000256" key="16">
    <source>
        <dbReference type="ARBA" id="ARBA00064436"/>
    </source>
</evidence>
<sequence length="1449" mass="164856">MPGVRVGLLHSLSGAMAYRERLLLEAELMAIAEINAQGGVLGHIIEPMIEDGASDCFTFERKAKKLIQQENLTTLFGCWTSASRHGVKPVLENFNAQLWYPAPYEGLENCTQIFYTGFCANQQVEATITWLLRNQKIRCYLLGWDQVFSHTLNKLMKVHLRSHGGQVVGEAYVPSSTRDFEPIITRIRQAQPDIIINTLRGDRNLVFYRQFYESGIRASEIPILATSLSEDEVQQLHNAAIGHLSCFHYFQSLNTPENHQFVQSFKHRYGEDRVTNDPMATAYSQLYLWKQSVELAESFDVERIRIASYGQRFLAPGGLVRLETNHHVAKVCRIGQVLPNQQFEVLYTSEQPIKPLPWLGFNEANFNASDIVFELLAEVSQGIERAEQLEQKSIELEATKAQLQQEIEIRKQFEAALQRANEELENKVTERTAALKESNDSLVQEIVQHQQAESALRIARDQLQTVLDAVPGNVSWINSDLRYIEVNDRLANMLNLPREAFIGQHIGFLGTSSEFQGFVQDLFDSPEIDAYREVRTLIQGQWRHYLMVAQKYNNNQAAFVVGIDITARKQAEESLRTAKDQLQTVLEAVPGTVSWISSDLCYIEVNQRLAEMFNLPREAFVGQHIGFLGGSSEFQDFVQDLFKSPEIDAYREVRTKVQKKWRHYLIVAQKYNNNQAAFVVGIDITARKQAEESLRTAKDQLQTVLEAVPGSVSWISSDLRYIEVNQRLADMFNLPKEHFIGQHIGFLGDNSEFTQFVQHLFDSSIIDAFQELSVSINEQVRHYLMVAQKYNNNQAAFVVGIDITARKNAEEALRLTQDQLEAVLDVIPGTVSWISSDLRYLGVNRYLASTFDLKPEDFVGQDIGFLKASFQFNSFVQGFFHQSERDAYQEVMSVIKGKPRNYLIVAHKYNNNQAAFFVGIDITERKQAEEALKQAEANYRSIFENAVEGIFQSTPTGVYLSANPALARIYGYQSPEELMENLTNIQDLLYVEPQRRQEFVRLLEEQGSIVGFESQIRRLDGQLTWISENAFAVRDEAGTLLYYEGTVEDINERKQAEVALQKAMEELEIRVEERTAALREANHQLVREIAERTRIEVALRESEAELRALFAAMTDVITVFDGEGRYKKIVSTNSEVLYSPTEERLGKSVFEVFPPSHAALFYDQIQRVLETKQTLNIEYSLNSAESEPGHHAPNSSDFMAGDEVWFAATVSPMPDNCVIWVARNTTERRRVLEALKAEREKSERLLLNILPQSIAEQLKQNPHSIAERFEQATIMFADIVDFTGFSARISPSELVDLLNQIFSAFDELADKHNLEKIKTIGDSYMVAGGLPMPREDHAEAMAEMALDMQAEIQRFQRETNQSFNLRIGINTGPVVAGVIGTKKFIYDLWGDAVNIASRMESQGEGGKIQVTATTKNLLNGKYNFEERGLIDVKGRGQMLTYWLTQRQFF</sequence>
<evidence type="ECO:0000313" key="22">
    <source>
        <dbReference type="EMBL" id="CAD5938167.1"/>
    </source>
</evidence>
<dbReference type="EC" id="4.6.1.1" evidence="3"/>
<feature type="domain" description="PAC" evidence="20">
    <location>
        <begin position="1010"/>
        <end position="1062"/>
    </location>
</feature>
<feature type="domain" description="PAS" evidence="19">
    <location>
        <begin position="1102"/>
        <end position="1172"/>
    </location>
</feature>
<evidence type="ECO:0000256" key="3">
    <source>
        <dbReference type="ARBA" id="ARBA00012201"/>
    </source>
</evidence>
<comment type="subunit">
    <text evidence="16">Homodimer. Can also exist as monomer.</text>
</comment>
<dbReference type="PROSITE" id="PS50112">
    <property type="entry name" value="PAS"/>
    <property type="match status" value="2"/>
</dbReference>
<evidence type="ECO:0000256" key="2">
    <source>
        <dbReference type="ARBA" id="ARBA00004479"/>
    </source>
</evidence>
<keyword evidence="13 17" id="KW-0456">Lyase</keyword>
<keyword evidence="10" id="KW-1133">Transmembrane helix</keyword>
<feature type="domain" description="PAS" evidence="19">
    <location>
        <begin position="935"/>
        <end position="1005"/>
    </location>
</feature>
<evidence type="ECO:0000256" key="14">
    <source>
        <dbReference type="ARBA" id="ARBA00032597"/>
    </source>
</evidence>
<dbReference type="InterPro" id="IPR018297">
    <property type="entry name" value="A/G_cyclase_CS"/>
</dbReference>